<organism evidence="1 2">
    <name type="scientific">Parapedobacter luteus</name>
    <dbReference type="NCBI Taxonomy" id="623280"/>
    <lineage>
        <taxon>Bacteria</taxon>
        <taxon>Pseudomonadati</taxon>
        <taxon>Bacteroidota</taxon>
        <taxon>Sphingobacteriia</taxon>
        <taxon>Sphingobacteriales</taxon>
        <taxon>Sphingobacteriaceae</taxon>
        <taxon>Parapedobacter</taxon>
    </lineage>
</organism>
<gene>
    <name evidence="1" type="ORF">SAMN05660226_02993</name>
</gene>
<dbReference type="Proteomes" id="UP000190541">
    <property type="component" value="Unassembled WGS sequence"/>
</dbReference>
<dbReference type="OrthoDB" id="2922403at2"/>
<dbReference type="EMBL" id="FUYS01000007">
    <property type="protein sequence ID" value="SKB75261.1"/>
    <property type="molecule type" value="Genomic_DNA"/>
</dbReference>
<protein>
    <recommendedName>
        <fullName evidence="3">3-hydroxymyristoyl/3-hydroxydecanoyl-(Acyl carrier protein) dehydratase</fullName>
    </recommendedName>
</protein>
<dbReference type="STRING" id="623280.SAMN05660226_02993"/>
<reference evidence="1 2" key="1">
    <citation type="submission" date="2017-02" db="EMBL/GenBank/DDBJ databases">
        <authorList>
            <person name="Peterson S.W."/>
        </authorList>
    </citation>
    <scope>NUCLEOTIDE SEQUENCE [LARGE SCALE GENOMIC DNA]</scope>
    <source>
        <strain evidence="1 2">DSM 22899</strain>
    </source>
</reference>
<dbReference type="AlphaFoldDB" id="A0A1T5DUC5"/>
<dbReference type="InterPro" id="IPR016776">
    <property type="entry name" value="ApeP-like_dehydratase"/>
</dbReference>
<dbReference type="Gene3D" id="3.10.129.10">
    <property type="entry name" value="Hotdog Thioesterase"/>
    <property type="match status" value="1"/>
</dbReference>
<evidence type="ECO:0000313" key="2">
    <source>
        <dbReference type="Proteomes" id="UP000190541"/>
    </source>
</evidence>
<evidence type="ECO:0008006" key="3">
    <source>
        <dbReference type="Google" id="ProtNLM"/>
    </source>
</evidence>
<dbReference type="SUPFAM" id="SSF54637">
    <property type="entry name" value="Thioesterase/thiol ester dehydrase-isomerase"/>
    <property type="match status" value="1"/>
</dbReference>
<keyword evidence="2" id="KW-1185">Reference proteome</keyword>
<dbReference type="InterPro" id="IPR029069">
    <property type="entry name" value="HotDog_dom_sf"/>
</dbReference>
<evidence type="ECO:0000313" key="1">
    <source>
        <dbReference type="EMBL" id="SKB75261.1"/>
    </source>
</evidence>
<accession>A0A1T5DUC5</accession>
<dbReference type="Pfam" id="PF22817">
    <property type="entry name" value="ApeP-like"/>
    <property type="match status" value="1"/>
</dbReference>
<name>A0A1T5DUC5_9SPHI</name>
<proteinExistence type="predicted"/>
<dbReference type="RefSeq" id="WP_079717645.1">
    <property type="nucleotide sequence ID" value="NZ_FUYS01000007.1"/>
</dbReference>
<sequence>MNNRTPFPDIEELIPHRPPMVMVDRVVAVNGLKTETSFLVKPECLFVHQGILSEMGMLENLAQTSFIFLNYFFIKPNEVLWDKDKDNLGVISTILDLQVTMLPKVGDQLATHTHTELVFTSDFLKICNIQGQVTVAGVTALAATMKMLLQTNEQ</sequence>